<sequence>MENYSLLMGASNGDEDGGGDGSDVDGEAFRGTSPSGGTETPVPGSWLRDGGGSVSRTVASSVGVFRFRVSDRDETVAAAAFAHERCGVLLVQGAKRTRRRRRSDEAVSQAAARPAYLALGRSSQVTTGTPHRDEFPSRFPSEGRPAMETLQQQEQEVEARLPACPPWLQTAIADIEQRVRALAVSLPDDAAAAATDHSFAERAENYYHRRPQLLALLTDLHHRYLYLADRYSQSLLAKSHPHHLSVVHAAVSECSSDVDDRSSDAGSSLSFQPPHSGTDDRRFAPTVALPAADGEMVVAELVMAWVHRDVLAHEAERRNAEAARKIDLQGSLLEVLESERLVLLGENARLGFRASAAEEEAAGAAAELGYARRRAADMARLVVKLREDHRVCMLGRKIEALQAQVYGLEMRNRECYEAMAAWEAERKACANEIDRLRKENRRLAAEAQAAREREAARRRKKGGGGGGWWWLARVRLAAEWTPCAPASVTVRKVGEQIKGGNGAAKYNGGCFCL</sequence>
<dbReference type="GO" id="GO:0003779">
    <property type="term" value="F:actin binding"/>
    <property type="evidence" value="ECO:0007669"/>
    <property type="project" value="InterPro"/>
</dbReference>
<keyword evidence="7" id="KW-1185">Reference proteome</keyword>
<feature type="domain" description="NAB" evidence="5">
    <location>
        <begin position="135"/>
        <end position="238"/>
    </location>
</feature>
<dbReference type="Pfam" id="PF07765">
    <property type="entry name" value="KIP1"/>
    <property type="match status" value="1"/>
</dbReference>
<dbReference type="PANTHER" id="PTHR32258">
    <property type="entry name" value="PROTEIN NETWORKED 4A"/>
    <property type="match status" value="1"/>
</dbReference>
<evidence type="ECO:0000256" key="3">
    <source>
        <dbReference type="SAM" id="Coils"/>
    </source>
</evidence>
<evidence type="ECO:0000256" key="1">
    <source>
        <dbReference type="ARBA" id="ARBA00023054"/>
    </source>
</evidence>
<feature type="compositionally biased region" description="Acidic residues" evidence="4">
    <location>
        <begin position="13"/>
        <end position="26"/>
    </location>
</feature>
<name>A0AAD8T457_LOLMU</name>
<reference evidence="6" key="1">
    <citation type="submission" date="2023-07" db="EMBL/GenBank/DDBJ databases">
        <title>A chromosome-level genome assembly of Lolium multiflorum.</title>
        <authorList>
            <person name="Chen Y."/>
            <person name="Copetti D."/>
            <person name="Kolliker R."/>
            <person name="Studer B."/>
        </authorList>
    </citation>
    <scope>NUCLEOTIDE SEQUENCE</scope>
    <source>
        <strain evidence="6">02402/16</strain>
        <tissue evidence="6">Leaf</tissue>
    </source>
</reference>
<dbReference type="InterPro" id="IPR011684">
    <property type="entry name" value="NAB"/>
</dbReference>
<dbReference type="Proteomes" id="UP001231189">
    <property type="component" value="Unassembled WGS sequence"/>
</dbReference>
<feature type="region of interest" description="Disordered" evidence="4">
    <location>
        <begin position="257"/>
        <end position="282"/>
    </location>
</feature>
<comment type="caution">
    <text evidence="6">The sequence shown here is derived from an EMBL/GenBank/DDBJ whole genome shotgun (WGS) entry which is preliminary data.</text>
</comment>
<dbReference type="PANTHER" id="PTHR32258:SF26">
    <property type="entry name" value="KINASE INTERACTING (KIP1-LIKE) FAMILY PROTEIN"/>
    <property type="match status" value="1"/>
</dbReference>
<dbReference type="InterPro" id="IPR051861">
    <property type="entry name" value="NET_actin-binding_domain"/>
</dbReference>
<evidence type="ECO:0000313" key="6">
    <source>
        <dbReference type="EMBL" id="KAK1669140.1"/>
    </source>
</evidence>
<evidence type="ECO:0000313" key="7">
    <source>
        <dbReference type="Proteomes" id="UP001231189"/>
    </source>
</evidence>
<dbReference type="EMBL" id="JAUUTY010000003">
    <property type="protein sequence ID" value="KAK1669140.1"/>
    <property type="molecule type" value="Genomic_DNA"/>
</dbReference>
<accession>A0AAD8T457</accession>
<feature type="region of interest" description="Disordered" evidence="4">
    <location>
        <begin position="1"/>
        <end position="54"/>
    </location>
</feature>
<evidence type="ECO:0000259" key="5">
    <source>
        <dbReference type="PROSITE" id="PS51774"/>
    </source>
</evidence>
<evidence type="ECO:0000256" key="2">
    <source>
        <dbReference type="ARBA" id="ARBA00038006"/>
    </source>
</evidence>
<dbReference type="PROSITE" id="PS51774">
    <property type="entry name" value="NAB"/>
    <property type="match status" value="1"/>
</dbReference>
<proteinExistence type="inferred from homology"/>
<protein>
    <recommendedName>
        <fullName evidence="5">NAB domain-containing protein</fullName>
    </recommendedName>
</protein>
<evidence type="ECO:0000256" key="4">
    <source>
        <dbReference type="SAM" id="MobiDB-lite"/>
    </source>
</evidence>
<dbReference type="AlphaFoldDB" id="A0AAD8T457"/>
<comment type="similarity">
    <text evidence="2">Belongs to the NET family.</text>
</comment>
<keyword evidence="1 3" id="KW-0175">Coiled coil</keyword>
<feature type="coiled-coil region" evidence="3">
    <location>
        <begin position="419"/>
        <end position="453"/>
    </location>
</feature>
<gene>
    <name evidence="6" type="ORF">QYE76_057299</name>
</gene>
<feature type="compositionally biased region" description="Polar residues" evidence="4">
    <location>
        <begin position="264"/>
        <end position="275"/>
    </location>
</feature>
<organism evidence="6 7">
    <name type="scientific">Lolium multiflorum</name>
    <name type="common">Italian ryegrass</name>
    <name type="synonym">Lolium perenne subsp. multiflorum</name>
    <dbReference type="NCBI Taxonomy" id="4521"/>
    <lineage>
        <taxon>Eukaryota</taxon>
        <taxon>Viridiplantae</taxon>
        <taxon>Streptophyta</taxon>
        <taxon>Embryophyta</taxon>
        <taxon>Tracheophyta</taxon>
        <taxon>Spermatophyta</taxon>
        <taxon>Magnoliopsida</taxon>
        <taxon>Liliopsida</taxon>
        <taxon>Poales</taxon>
        <taxon>Poaceae</taxon>
        <taxon>BOP clade</taxon>
        <taxon>Pooideae</taxon>
        <taxon>Poodae</taxon>
        <taxon>Poeae</taxon>
        <taxon>Poeae Chloroplast Group 2 (Poeae type)</taxon>
        <taxon>Loliodinae</taxon>
        <taxon>Loliinae</taxon>
        <taxon>Lolium</taxon>
    </lineage>
</organism>
<feature type="region of interest" description="Disordered" evidence="4">
    <location>
        <begin position="123"/>
        <end position="143"/>
    </location>
</feature>